<keyword evidence="5 9" id="KW-0812">Transmembrane</keyword>
<evidence type="ECO:0000256" key="1">
    <source>
        <dbReference type="ARBA" id="ARBA00022448"/>
    </source>
</evidence>
<evidence type="ECO:0000256" key="3">
    <source>
        <dbReference type="ARBA" id="ARBA00022630"/>
    </source>
</evidence>
<dbReference type="EMBL" id="WBZB01000037">
    <property type="protein sequence ID" value="KAB3529092.1"/>
    <property type="molecule type" value="Genomic_DNA"/>
</dbReference>
<dbReference type="NCBIfam" id="TIGR01946">
    <property type="entry name" value="rnfD"/>
    <property type="match status" value="1"/>
</dbReference>
<evidence type="ECO:0000256" key="6">
    <source>
        <dbReference type="ARBA" id="ARBA00022967"/>
    </source>
</evidence>
<dbReference type="GO" id="GO:0005886">
    <property type="term" value="C:plasma membrane"/>
    <property type="evidence" value="ECO:0007669"/>
    <property type="project" value="TreeGrafter"/>
</dbReference>
<name>A0A833HNT7_9FIRM</name>
<keyword evidence="3" id="KW-0285">Flavoprotein</keyword>
<reference evidence="10 11" key="1">
    <citation type="submission" date="2019-10" db="EMBL/GenBank/DDBJ databases">
        <title>Alkaliphilus serpentinus sp. nov. and Alkaliphilus pronyensis sp. nov., two novel anaerobic alkaliphilic species isolated from the serpentinized-hosted hydrothermal field of the Prony Bay (New Caledonia).</title>
        <authorList>
            <person name="Postec A."/>
        </authorList>
    </citation>
    <scope>NUCLEOTIDE SEQUENCE [LARGE SCALE GENOMIC DNA]</scope>
    <source>
        <strain evidence="10 11">LacT</strain>
    </source>
</reference>
<comment type="caution">
    <text evidence="10">The sequence shown here is derived from an EMBL/GenBank/DDBJ whole genome shotgun (WGS) entry which is preliminary data.</text>
</comment>
<keyword evidence="4" id="KW-0288">FMN</keyword>
<dbReference type="GO" id="GO:0022900">
    <property type="term" value="P:electron transport chain"/>
    <property type="evidence" value="ECO:0007669"/>
    <property type="project" value="InterPro"/>
</dbReference>
<keyword evidence="7 9" id="KW-1133">Transmembrane helix</keyword>
<evidence type="ECO:0000313" key="11">
    <source>
        <dbReference type="Proteomes" id="UP000465601"/>
    </source>
</evidence>
<dbReference type="OrthoDB" id="9776359at2"/>
<feature type="transmembrane region" description="Helical" evidence="9">
    <location>
        <begin position="256"/>
        <end position="274"/>
    </location>
</feature>
<keyword evidence="11" id="KW-1185">Reference proteome</keyword>
<feature type="transmembrane region" description="Helical" evidence="9">
    <location>
        <begin position="58"/>
        <end position="89"/>
    </location>
</feature>
<evidence type="ECO:0000256" key="4">
    <source>
        <dbReference type="ARBA" id="ARBA00022643"/>
    </source>
</evidence>
<organism evidence="10 11">
    <name type="scientific">Alkaliphilus serpentinus</name>
    <dbReference type="NCBI Taxonomy" id="1482731"/>
    <lineage>
        <taxon>Bacteria</taxon>
        <taxon>Bacillati</taxon>
        <taxon>Bacillota</taxon>
        <taxon>Clostridia</taxon>
        <taxon>Peptostreptococcales</taxon>
        <taxon>Natronincolaceae</taxon>
        <taxon>Alkaliphilus</taxon>
    </lineage>
</organism>
<accession>A0A833HNT7</accession>
<evidence type="ECO:0000256" key="8">
    <source>
        <dbReference type="ARBA" id="ARBA00023136"/>
    </source>
</evidence>
<feature type="transmembrane region" description="Helical" evidence="9">
    <location>
        <begin position="280"/>
        <end position="298"/>
    </location>
</feature>
<gene>
    <name evidence="10" type="ORF">F8153_10435</name>
</gene>
<dbReference type="PANTHER" id="PTHR30578:SF1">
    <property type="entry name" value="NA(+)-TRANSLOCATING NADH-QUINONE REDUCTASE SUBUNIT B"/>
    <property type="match status" value="1"/>
</dbReference>
<dbReference type="PANTHER" id="PTHR30578">
    <property type="entry name" value="ELECTRON TRANSPORT COMPLEX PROTEIN RNFD"/>
    <property type="match status" value="1"/>
</dbReference>
<feature type="transmembrane region" description="Helical" evidence="9">
    <location>
        <begin position="226"/>
        <end position="244"/>
    </location>
</feature>
<keyword evidence="6" id="KW-1278">Translocase</keyword>
<keyword evidence="1" id="KW-0813">Transport</keyword>
<dbReference type="InterPro" id="IPR004338">
    <property type="entry name" value="NqrB/RnfD"/>
</dbReference>
<sequence length="310" mass="33554">MKQLMMRKVLLSLIPIIVGAVFFFGWRTLLLMLVVTVAGILTEAIFKRRQNKKISEAVIVTSVLFSLTLPVATPFWVAIIGIIFGVAFAKEVFGGFGHNIFNPALAARTFIYVCFPEYLTVRWNIAASSFPGGFTRYITPAVDAVSGSTPLLSLRQSGIITSLQQLLFGNASGSMGETSGALILLGAIILILTKTIDWKLMLSPTVGFVATSSILTLIGVNNAPSPVFGLLSGGFLFASVYFITEPITAPKNSSAKILYGLLIGMITILIRVFGIFVEGVMFSVLIMNSFAPIIDVAFKELKKRRQVKTA</sequence>
<feature type="transmembrane region" description="Helical" evidence="9">
    <location>
        <begin position="29"/>
        <end position="46"/>
    </location>
</feature>
<dbReference type="InterPro" id="IPR011303">
    <property type="entry name" value="RnfD_bac"/>
</dbReference>
<proteinExistence type="predicted"/>
<dbReference type="Pfam" id="PF03116">
    <property type="entry name" value="NQR2_RnfD_RnfE"/>
    <property type="match status" value="1"/>
</dbReference>
<dbReference type="AlphaFoldDB" id="A0A833HNT7"/>
<evidence type="ECO:0000256" key="7">
    <source>
        <dbReference type="ARBA" id="ARBA00022989"/>
    </source>
</evidence>
<dbReference type="Proteomes" id="UP000465601">
    <property type="component" value="Unassembled WGS sequence"/>
</dbReference>
<keyword evidence="2" id="KW-0597">Phosphoprotein</keyword>
<evidence type="ECO:0000256" key="2">
    <source>
        <dbReference type="ARBA" id="ARBA00022553"/>
    </source>
</evidence>
<evidence type="ECO:0000256" key="9">
    <source>
        <dbReference type="SAM" id="Phobius"/>
    </source>
</evidence>
<evidence type="ECO:0000256" key="5">
    <source>
        <dbReference type="ARBA" id="ARBA00022692"/>
    </source>
</evidence>
<feature type="transmembrane region" description="Helical" evidence="9">
    <location>
        <begin position="175"/>
        <end position="193"/>
    </location>
</feature>
<dbReference type="GO" id="GO:0055085">
    <property type="term" value="P:transmembrane transport"/>
    <property type="evidence" value="ECO:0007669"/>
    <property type="project" value="InterPro"/>
</dbReference>
<feature type="transmembrane region" description="Helical" evidence="9">
    <location>
        <begin position="200"/>
        <end position="220"/>
    </location>
</feature>
<protein>
    <submittedName>
        <fullName evidence="10">RnfABCDGE type electron transport complex subunit D</fullName>
    </submittedName>
</protein>
<evidence type="ECO:0000313" key="10">
    <source>
        <dbReference type="EMBL" id="KAB3529092.1"/>
    </source>
</evidence>
<keyword evidence="8 9" id="KW-0472">Membrane</keyword>